<dbReference type="Proteomes" id="UP001172791">
    <property type="component" value="Unassembled WGS sequence"/>
</dbReference>
<keyword evidence="8 10" id="KW-1133">Transmembrane helix</keyword>
<evidence type="ECO:0000256" key="4">
    <source>
        <dbReference type="ARBA" id="ARBA00022448"/>
    </source>
</evidence>
<evidence type="ECO:0000256" key="1">
    <source>
        <dbReference type="ARBA" id="ARBA00003159"/>
    </source>
</evidence>
<comment type="function">
    <text evidence="1">Part of the binding-protein-dependent transport system for glutamine; probably responsible for the translocation of the substrate across the membrane.</text>
</comment>
<evidence type="ECO:0000256" key="9">
    <source>
        <dbReference type="ARBA" id="ARBA00023136"/>
    </source>
</evidence>
<keyword evidence="5" id="KW-1003">Cell membrane</keyword>
<evidence type="ECO:0000313" key="12">
    <source>
        <dbReference type="EMBL" id="MDN4572274.1"/>
    </source>
</evidence>
<organism evidence="12 15">
    <name type="scientific">Pandoraea cepalis</name>
    <dbReference type="NCBI Taxonomy" id="2508294"/>
    <lineage>
        <taxon>Bacteria</taxon>
        <taxon>Pseudomonadati</taxon>
        <taxon>Pseudomonadota</taxon>
        <taxon>Betaproteobacteria</taxon>
        <taxon>Burkholderiales</taxon>
        <taxon>Burkholderiaceae</taxon>
        <taxon>Pandoraea</taxon>
    </lineage>
</organism>
<keyword evidence="4 10" id="KW-0813">Transport</keyword>
<feature type="transmembrane region" description="Helical" evidence="10">
    <location>
        <begin position="90"/>
        <end position="110"/>
    </location>
</feature>
<dbReference type="GO" id="GO:0022857">
    <property type="term" value="F:transmembrane transporter activity"/>
    <property type="evidence" value="ECO:0007669"/>
    <property type="project" value="InterPro"/>
</dbReference>
<accession>A0AAW7MHP3</accession>
<feature type="transmembrane region" description="Helical" evidence="10">
    <location>
        <begin position="20"/>
        <end position="45"/>
    </location>
</feature>
<feature type="transmembrane region" description="Helical" evidence="10">
    <location>
        <begin position="66"/>
        <end position="84"/>
    </location>
</feature>
<dbReference type="PANTHER" id="PTHR30614:SF20">
    <property type="entry name" value="GLUTAMINE TRANSPORT SYSTEM PERMEASE PROTEIN GLNP"/>
    <property type="match status" value="1"/>
</dbReference>
<evidence type="ECO:0000256" key="7">
    <source>
        <dbReference type="ARBA" id="ARBA00022970"/>
    </source>
</evidence>
<keyword evidence="7" id="KW-0029">Amino-acid transport</keyword>
<name>A0AAW7MHP3_9BURK</name>
<dbReference type="InterPro" id="IPR010065">
    <property type="entry name" value="AA_ABC_transptr_permease_3TM"/>
</dbReference>
<protein>
    <submittedName>
        <fullName evidence="12">Amino acid ABC transporter permease</fullName>
    </submittedName>
</protein>
<dbReference type="Pfam" id="PF00528">
    <property type="entry name" value="BPD_transp_1"/>
    <property type="match status" value="1"/>
</dbReference>
<dbReference type="InterPro" id="IPR043429">
    <property type="entry name" value="ArtM/GltK/GlnP/TcyL/YhdX-like"/>
</dbReference>
<comment type="caution">
    <text evidence="12">The sequence shown here is derived from an EMBL/GenBank/DDBJ whole genome shotgun (WGS) entry which is preliminary data.</text>
</comment>
<evidence type="ECO:0000313" key="13">
    <source>
        <dbReference type="EMBL" id="MDN4576881.1"/>
    </source>
</evidence>
<evidence type="ECO:0000313" key="15">
    <source>
        <dbReference type="Proteomes" id="UP001172791"/>
    </source>
</evidence>
<evidence type="ECO:0000256" key="3">
    <source>
        <dbReference type="ARBA" id="ARBA00010072"/>
    </source>
</evidence>
<evidence type="ECO:0000313" key="14">
    <source>
        <dbReference type="Proteomes" id="UP001172788"/>
    </source>
</evidence>
<dbReference type="AlphaFoldDB" id="A0AAW7MHP3"/>
<evidence type="ECO:0000256" key="6">
    <source>
        <dbReference type="ARBA" id="ARBA00022692"/>
    </source>
</evidence>
<dbReference type="SUPFAM" id="SSF161098">
    <property type="entry name" value="MetI-like"/>
    <property type="match status" value="1"/>
</dbReference>
<dbReference type="NCBIfam" id="TIGR01726">
    <property type="entry name" value="HEQRo_perm_3TM"/>
    <property type="match status" value="1"/>
</dbReference>
<dbReference type="EMBL" id="QAIC01000027">
    <property type="protein sequence ID" value="MDN4572274.1"/>
    <property type="molecule type" value="Genomic_DNA"/>
</dbReference>
<evidence type="ECO:0000256" key="10">
    <source>
        <dbReference type="RuleBase" id="RU363032"/>
    </source>
</evidence>
<keyword evidence="6 10" id="KW-0812">Transmembrane</keyword>
<dbReference type="CDD" id="cd06261">
    <property type="entry name" value="TM_PBP2"/>
    <property type="match status" value="1"/>
</dbReference>
<dbReference type="GO" id="GO:0006865">
    <property type="term" value="P:amino acid transport"/>
    <property type="evidence" value="ECO:0007669"/>
    <property type="project" value="UniProtKB-KW"/>
</dbReference>
<dbReference type="GO" id="GO:0043190">
    <property type="term" value="C:ATP-binding cassette (ABC) transporter complex"/>
    <property type="evidence" value="ECO:0007669"/>
    <property type="project" value="InterPro"/>
</dbReference>
<dbReference type="InterPro" id="IPR000515">
    <property type="entry name" value="MetI-like"/>
</dbReference>
<comment type="similarity">
    <text evidence="3">Belongs to the binding-protein-dependent transport system permease family. HisMQ subfamily.</text>
</comment>
<reference evidence="12" key="1">
    <citation type="submission" date="2018-04" db="EMBL/GenBank/DDBJ databases">
        <authorList>
            <person name="Jy Z."/>
        </authorList>
    </citation>
    <scope>NUCLEOTIDE SEQUENCE</scope>
    <source>
        <strain evidence="13">AS13</strain>
        <strain evidence="12">LA18</strain>
    </source>
</reference>
<dbReference type="EMBL" id="QAID01000027">
    <property type="protein sequence ID" value="MDN4576881.1"/>
    <property type="molecule type" value="Genomic_DNA"/>
</dbReference>
<evidence type="ECO:0000256" key="2">
    <source>
        <dbReference type="ARBA" id="ARBA00004429"/>
    </source>
</evidence>
<keyword evidence="9 10" id="KW-0472">Membrane</keyword>
<dbReference type="InterPro" id="IPR035906">
    <property type="entry name" value="MetI-like_sf"/>
</dbReference>
<evidence type="ECO:0000256" key="8">
    <source>
        <dbReference type="ARBA" id="ARBA00022989"/>
    </source>
</evidence>
<comment type="subcellular location">
    <subcellularLocation>
        <location evidence="2">Cell inner membrane</location>
        <topology evidence="2">Multi-pass membrane protein</topology>
    </subcellularLocation>
    <subcellularLocation>
        <location evidence="10">Cell membrane</location>
        <topology evidence="10">Multi-pass membrane protein</topology>
    </subcellularLocation>
</comment>
<evidence type="ECO:0000259" key="11">
    <source>
        <dbReference type="PROSITE" id="PS50928"/>
    </source>
</evidence>
<gene>
    <name evidence="12" type="ORF">DBA34_03185</name>
    <name evidence="13" type="ORF">DBB29_01920</name>
</gene>
<feature type="domain" description="ABC transmembrane type-1" evidence="11">
    <location>
        <begin position="21"/>
        <end position="210"/>
    </location>
</feature>
<dbReference type="Proteomes" id="UP001172788">
    <property type="component" value="Unassembled WGS sequence"/>
</dbReference>
<dbReference type="Gene3D" id="1.10.3720.10">
    <property type="entry name" value="MetI-like"/>
    <property type="match status" value="1"/>
</dbReference>
<dbReference type="PANTHER" id="PTHR30614">
    <property type="entry name" value="MEMBRANE COMPONENT OF AMINO ACID ABC TRANSPORTER"/>
    <property type="match status" value="1"/>
</dbReference>
<proteinExistence type="inferred from homology"/>
<evidence type="ECO:0000256" key="5">
    <source>
        <dbReference type="ARBA" id="ARBA00022475"/>
    </source>
</evidence>
<sequence>MNYQWDFSSVWMYRQIFMAATLQTLWLTVLSVLTAVPLGLLLTFIKSSKWRALSIAASSFIQVVRAIPPLVFVVWIFYCLPILADVTLSANQTVVFALAAYSAVFFSEIFRSGIQSVERGHLEAAYAFGMRKPLALVRIVAPIAFRRVFPPFVSQCVLVLKNTSLASVVAVPELLYEGQRLSLQRFRPMETLTTVAAVFLALILPMTAYAGWLERNWKRKFAD</sequence>
<keyword evidence="14" id="KW-1185">Reference proteome</keyword>
<dbReference type="PROSITE" id="PS50928">
    <property type="entry name" value="ABC_TM1"/>
    <property type="match status" value="1"/>
</dbReference>
<dbReference type="RefSeq" id="WP_301233545.1">
    <property type="nucleotide sequence ID" value="NZ_QAIC01000027.1"/>
</dbReference>
<feature type="transmembrane region" description="Helical" evidence="10">
    <location>
        <begin position="192"/>
        <end position="212"/>
    </location>
</feature>